<feature type="transmembrane region" description="Helical" evidence="6">
    <location>
        <begin position="153"/>
        <end position="171"/>
    </location>
</feature>
<evidence type="ECO:0000256" key="6">
    <source>
        <dbReference type="SAM" id="Phobius"/>
    </source>
</evidence>
<keyword evidence="4 6" id="KW-1133">Transmembrane helix</keyword>
<evidence type="ECO:0000259" key="7">
    <source>
        <dbReference type="Pfam" id="PF01292"/>
    </source>
</evidence>
<dbReference type="STRING" id="28066.RF819_13860"/>
<feature type="transmembrane region" description="Helical" evidence="6">
    <location>
        <begin position="106"/>
        <end position="128"/>
    </location>
</feature>
<protein>
    <recommendedName>
        <fullName evidence="7">Cytochrome b561 bacterial/Ni-hydrogenase domain-containing protein</fullName>
    </recommendedName>
</protein>
<keyword evidence="3 6" id="KW-0812">Transmembrane</keyword>
<dbReference type="InterPro" id="IPR018588">
    <property type="entry name" value="Dihaem_cytochrome-c"/>
</dbReference>
<dbReference type="PANTHER" id="PTHR30485:SF2">
    <property type="entry name" value="BLL0597 PROTEIN"/>
    <property type="match status" value="1"/>
</dbReference>
<organism evidence="8 9">
    <name type="scientific">Rhodoferax fermentans</name>
    <dbReference type="NCBI Taxonomy" id="28066"/>
    <lineage>
        <taxon>Bacteria</taxon>
        <taxon>Pseudomonadati</taxon>
        <taxon>Pseudomonadota</taxon>
        <taxon>Betaproteobacteria</taxon>
        <taxon>Burkholderiales</taxon>
        <taxon>Comamonadaceae</taxon>
        <taxon>Rhodoferax</taxon>
    </lineage>
</organism>
<dbReference type="Pfam" id="PF01292">
    <property type="entry name" value="Ni_hydr_CYTB"/>
    <property type="match status" value="1"/>
</dbReference>
<reference evidence="8 9" key="1">
    <citation type="submission" date="2017-01" db="EMBL/GenBank/DDBJ databases">
        <title>Genome sequencing of Rhodoferax fermentans JCM 7819.</title>
        <authorList>
            <person name="Kim Y.J."/>
            <person name="Farh M.E.-A."/>
            <person name="Yang D.-C."/>
        </authorList>
    </citation>
    <scope>NUCLEOTIDE SEQUENCE [LARGE SCALE GENOMIC DNA]</scope>
    <source>
        <strain evidence="8 9">JCM 7819</strain>
    </source>
</reference>
<evidence type="ECO:0000256" key="1">
    <source>
        <dbReference type="ARBA" id="ARBA00004651"/>
    </source>
</evidence>
<dbReference type="GO" id="GO:0005886">
    <property type="term" value="C:plasma membrane"/>
    <property type="evidence" value="ECO:0007669"/>
    <property type="project" value="UniProtKB-SubCell"/>
</dbReference>
<accession>A0A1T1AUK7</accession>
<dbReference type="InterPro" id="IPR051542">
    <property type="entry name" value="Hydrogenase_cytochrome"/>
</dbReference>
<evidence type="ECO:0000256" key="2">
    <source>
        <dbReference type="ARBA" id="ARBA00022475"/>
    </source>
</evidence>
<dbReference type="GO" id="GO:0022904">
    <property type="term" value="P:respiratory electron transport chain"/>
    <property type="evidence" value="ECO:0007669"/>
    <property type="project" value="InterPro"/>
</dbReference>
<feature type="transmembrane region" description="Helical" evidence="6">
    <location>
        <begin position="42"/>
        <end position="62"/>
    </location>
</feature>
<dbReference type="RefSeq" id="WP_078365514.1">
    <property type="nucleotide sequence ID" value="NZ_MTJN01000002.1"/>
</dbReference>
<dbReference type="SUPFAM" id="SSF81342">
    <property type="entry name" value="Transmembrane di-heme cytochromes"/>
    <property type="match status" value="1"/>
</dbReference>
<dbReference type="InterPro" id="IPR011577">
    <property type="entry name" value="Cyt_b561_bac/Ni-Hgenase"/>
</dbReference>
<evidence type="ECO:0000256" key="4">
    <source>
        <dbReference type="ARBA" id="ARBA00022989"/>
    </source>
</evidence>
<feature type="domain" description="Cytochrome b561 bacterial/Ni-hydrogenase" evidence="7">
    <location>
        <begin position="14"/>
        <end position="187"/>
    </location>
</feature>
<feature type="transmembrane region" description="Helical" evidence="6">
    <location>
        <begin position="204"/>
        <end position="224"/>
    </location>
</feature>
<comment type="caution">
    <text evidence="8">The sequence shown here is derived from an EMBL/GenBank/DDBJ whole genome shotgun (WGS) entry which is preliminary data.</text>
</comment>
<keyword evidence="2" id="KW-1003">Cell membrane</keyword>
<dbReference type="AlphaFoldDB" id="A0A1T1AUK7"/>
<keyword evidence="9" id="KW-1185">Reference proteome</keyword>
<dbReference type="InterPro" id="IPR016174">
    <property type="entry name" value="Di-haem_cyt_TM"/>
</dbReference>
<dbReference type="Proteomes" id="UP000190750">
    <property type="component" value="Unassembled WGS sequence"/>
</dbReference>
<evidence type="ECO:0000313" key="9">
    <source>
        <dbReference type="Proteomes" id="UP000190750"/>
    </source>
</evidence>
<comment type="subcellular location">
    <subcellularLocation>
        <location evidence="1">Cell membrane</location>
        <topology evidence="1">Multi-pass membrane protein</topology>
    </subcellularLocation>
</comment>
<gene>
    <name evidence="8" type="ORF">RF819_13860</name>
</gene>
<evidence type="ECO:0000313" key="8">
    <source>
        <dbReference type="EMBL" id="OOV07665.1"/>
    </source>
</evidence>
<name>A0A1T1AUK7_RHOFE</name>
<dbReference type="OrthoDB" id="196472at2"/>
<evidence type="ECO:0000256" key="3">
    <source>
        <dbReference type="ARBA" id="ARBA00022692"/>
    </source>
</evidence>
<proteinExistence type="predicted"/>
<dbReference type="Pfam" id="PF09626">
    <property type="entry name" value="DHC"/>
    <property type="match status" value="1"/>
</dbReference>
<keyword evidence="5 6" id="KW-0472">Membrane</keyword>
<evidence type="ECO:0000256" key="5">
    <source>
        <dbReference type="ARBA" id="ARBA00023136"/>
    </source>
</evidence>
<dbReference type="Gene3D" id="1.20.950.20">
    <property type="entry name" value="Transmembrane di-heme cytochromes, Chain C"/>
    <property type="match status" value="1"/>
</dbReference>
<sequence>MSPIDKPLQPTLIWDFPTRLFHWTLAGSFAVAWLTAESDPWLAVHVFCGYLMLGLVAFRVLWGFAGSHFSRFASFALSPSRGLAYLKEVMAGRAARYVGHNPTGSLAVYLFLALTLVIGVTGILLLGAQERHGPAAGWFTFAQGDGFQQLHELAATVMLVLVGVHITGVLMESRVHKENLARSMVDGHKLASPDTPEGQPHKRVAWVMLLLVLGFGGWWFAYALHNQWAALTGQTVVRQVPFVGPTLADNAVWREECGSCHEVFHPSLLPARSWQKMMTEQDQHFGSDLALDEATISAVLAFMVDNAAEQQATEAAYKIGQSIPPEAAPQRITETPYWIRKHREMSAADWANPLVKSKANCAACHSDADAGTFEDGAMQVPQPSTKSRPS</sequence>
<dbReference type="EMBL" id="MTJN01000002">
    <property type="protein sequence ID" value="OOV07665.1"/>
    <property type="molecule type" value="Genomic_DNA"/>
</dbReference>
<dbReference type="GO" id="GO:0020037">
    <property type="term" value="F:heme binding"/>
    <property type="evidence" value="ECO:0007669"/>
    <property type="project" value="TreeGrafter"/>
</dbReference>
<dbReference type="PANTHER" id="PTHR30485">
    <property type="entry name" value="NI/FE-HYDROGENASE 1 B-TYPE CYTOCHROME SUBUNIT"/>
    <property type="match status" value="1"/>
</dbReference>
<dbReference type="GO" id="GO:0009055">
    <property type="term" value="F:electron transfer activity"/>
    <property type="evidence" value="ECO:0007669"/>
    <property type="project" value="InterPro"/>
</dbReference>